<dbReference type="CDD" id="cd06503">
    <property type="entry name" value="ATP-synt_Fo_b"/>
    <property type="match status" value="1"/>
</dbReference>
<dbReference type="GO" id="GO:0006754">
    <property type="term" value="P:ATP biosynthetic process"/>
    <property type="evidence" value="ECO:0007669"/>
    <property type="project" value="UniProtKB-KW"/>
</dbReference>
<organism evidence="11 12">
    <name type="scientific">Pelotomaculum isophthalicicum JI</name>
    <dbReference type="NCBI Taxonomy" id="947010"/>
    <lineage>
        <taxon>Bacteria</taxon>
        <taxon>Bacillati</taxon>
        <taxon>Bacillota</taxon>
        <taxon>Clostridia</taxon>
        <taxon>Eubacteriales</taxon>
        <taxon>Desulfotomaculaceae</taxon>
        <taxon>Pelotomaculum</taxon>
    </lineage>
</organism>
<dbReference type="EMBL" id="JAKOAV010000028">
    <property type="protein sequence ID" value="MDF9409301.1"/>
    <property type="molecule type" value="Genomic_DNA"/>
</dbReference>
<dbReference type="RefSeq" id="WP_277444758.1">
    <property type="nucleotide sequence ID" value="NZ_JAKOAV010000028.1"/>
</dbReference>
<keyword evidence="9" id="KW-0066">ATP synthesis</keyword>
<evidence type="ECO:0000256" key="8">
    <source>
        <dbReference type="ARBA" id="ARBA00023225"/>
    </source>
</evidence>
<proteinExistence type="inferred from homology"/>
<evidence type="ECO:0000259" key="10">
    <source>
        <dbReference type="Pfam" id="PF02108"/>
    </source>
</evidence>
<gene>
    <name evidence="11" type="ORF">L7E55_13210</name>
</gene>
<dbReference type="Proteomes" id="UP001154312">
    <property type="component" value="Unassembled WGS sequence"/>
</dbReference>
<evidence type="ECO:0000256" key="7">
    <source>
        <dbReference type="ARBA" id="ARBA00023065"/>
    </source>
</evidence>
<dbReference type="GO" id="GO:0015031">
    <property type="term" value="P:protein transport"/>
    <property type="evidence" value="ECO:0007669"/>
    <property type="project" value="UniProtKB-KW"/>
</dbReference>
<keyword evidence="6" id="KW-0653">Protein transport</keyword>
<dbReference type="GO" id="GO:1902600">
    <property type="term" value="P:proton transmembrane transport"/>
    <property type="evidence" value="ECO:0007669"/>
    <property type="project" value="UniProtKB-KW"/>
</dbReference>
<evidence type="ECO:0000256" key="2">
    <source>
        <dbReference type="ARBA" id="ARBA00006602"/>
    </source>
</evidence>
<reference evidence="11" key="1">
    <citation type="submission" date="2022-02" db="EMBL/GenBank/DDBJ databases">
        <authorList>
            <person name="Leng L."/>
        </authorList>
    </citation>
    <scope>NUCLEOTIDE SEQUENCE</scope>
    <source>
        <strain evidence="11">JI</strain>
    </source>
</reference>
<comment type="function">
    <text evidence="1">Needed for flagellar regrowth and assembly.</text>
</comment>
<keyword evidence="7" id="KW-0406">Ion transport</keyword>
<evidence type="ECO:0000313" key="12">
    <source>
        <dbReference type="Proteomes" id="UP001154312"/>
    </source>
</evidence>
<dbReference type="InterPro" id="IPR018035">
    <property type="entry name" value="Flagellar_FliH/T3SS_HrpE"/>
</dbReference>
<comment type="similarity">
    <text evidence="2">Belongs to the FliH family.</text>
</comment>
<dbReference type="PANTHER" id="PTHR34982:SF1">
    <property type="entry name" value="FLAGELLAR ASSEMBLY PROTEIN FLIH"/>
    <property type="match status" value="1"/>
</dbReference>
<feature type="domain" description="Flagellar assembly protein FliH/Type III secretion system HrpE" evidence="10">
    <location>
        <begin position="138"/>
        <end position="256"/>
    </location>
</feature>
<dbReference type="InterPro" id="IPR028987">
    <property type="entry name" value="ATP_synth_B-like_membr_sf"/>
</dbReference>
<keyword evidence="11" id="KW-0969">Cilium</keyword>
<name>A0A9X4H3S1_9FIRM</name>
<evidence type="ECO:0000256" key="5">
    <source>
        <dbReference type="ARBA" id="ARBA00022795"/>
    </source>
</evidence>
<evidence type="ECO:0000256" key="6">
    <source>
        <dbReference type="ARBA" id="ARBA00022927"/>
    </source>
</evidence>
<keyword evidence="11" id="KW-0282">Flagellum</keyword>
<keyword evidence="3" id="KW-0813">Transport</keyword>
<keyword evidence="12" id="KW-1185">Reference proteome</keyword>
<evidence type="ECO:0000313" key="11">
    <source>
        <dbReference type="EMBL" id="MDF9409301.1"/>
    </source>
</evidence>
<evidence type="ECO:0000256" key="4">
    <source>
        <dbReference type="ARBA" id="ARBA00022781"/>
    </source>
</evidence>
<keyword evidence="11" id="KW-0966">Cell projection</keyword>
<accession>A0A9X4H3S1</accession>
<sequence>MYLYKIIKSTDVRDSNLQILPLRLCNFVGEPQFGDGNGDNATQETDLEENIDLSAEILAQAEETLSEARAAADELIRQARLDGENIKQEACRQAELESEQIKLEARKTAFDQGYRDGYQEGMAKAKEDGETIREMALDVLKQSEESRRQTLRSLEGNIINLAREIAERLLSAQLSLEPEIVCNVAMESLRLVADRLQVVLYINPSELALYEKRKEEMRGLLPAKAELQVIADASIEPGGCRVETESGRVDATMETRRVALFKALYGEEG</sequence>
<keyword evidence="5" id="KW-1005">Bacterial flagellum biogenesis</keyword>
<dbReference type="Pfam" id="PF02108">
    <property type="entry name" value="FliH"/>
    <property type="match status" value="1"/>
</dbReference>
<keyword evidence="8" id="KW-1006">Bacterial flagellum protein export</keyword>
<evidence type="ECO:0000256" key="1">
    <source>
        <dbReference type="ARBA" id="ARBA00003041"/>
    </source>
</evidence>
<dbReference type="AlphaFoldDB" id="A0A9X4H3S1"/>
<dbReference type="InterPro" id="IPR051472">
    <property type="entry name" value="T3SS_Stator/FliH"/>
</dbReference>
<dbReference type="GO" id="GO:0005829">
    <property type="term" value="C:cytosol"/>
    <property type="evidence" value="ECO:0007669"/>
    <property type="project" value="TreeGrafter"/>
</dbReference>
<comment type="caution">
    <text evidence="11">The sequence shown here is derived from an EMBL/GenBank/DDBJ whole genome shotgun (WGS) entry which is preliminary data.</text>
</comment>
<evidence type="ECO:0000256" key="3">
    <source>
        <dbReference type="ARBA" id="ARBA00022448"/>
    </source>
</evidence>
<dbReference type="PANTHER" id="PTHR34982">
    <property type="entry name" value="YOP PROTEINS TRANSLOCATION PROTEIN L"/>
    <property type="match status" value="1"/>
</dbReference>
<evidence type="ECO:0000256" key="9">
    <source>
        <dbReference type="ARBA" id="ARBA00023310"/>
    </source>
</evidence>
<dbReference type="GO" id="GO:0044781">
    <property type="term" value="P:bacterial-type flagellum organization"/>
    <property type="evidence" value="ECO:0007669"/>
    <property type="project" value="UniProtKB-KW"/>
</dbReference>
<keyword evidence="4" id="KW-0375">Hydrogen ion transport</keyword>
<protein>
    <submittedName>
        <fullName evidence="11">Flagellar biosynthesis protein</fullName>
    </submittedName>
</protein>
<dbReference type="SUPFAM" id="SSF81573">
    <property type="entry name" value="F1F0 ATP synthase subunit B, membrane domain"/>
    <property type="match status" value="1"/>
</dbReference>